<dbReference type="Proteomes" id="UP001596171">
    <property type="component" value="Unassembled WGS sequence"/>
</dbReference>
<organism evidence="1 2">
    <name type="scientific">Lactiplantibacillus nangangensis</name>
    <dbReference type="NCBI Taxonomy" id="2559917"/>
    <lineage>
        <taxon>Bacteria</taxon>
        <taxon>Bacillati</taxon>
        <taxon>Bacillota</taxon>
        <taxon>Bacilli</taxon>
        <taxon>Lactobacillales</taxon>
        <taxon>Lactobacillaceae</taxon>
        <taxon>Lactiplantibacillus</taxon>
    </lineage>
</organism>
<gene>
    <name evidence="1" type="ORF">ACFP1L_03700</name>
</gene>
<name>A0ABW1SH42_9LACO</name>
<sequence length="87" mass="9629">MRIKTDTTSYYNHTTYMSGDGDYIRIWAALGDGTAVNHDHAYNSYKGQVDYLWNTAVEEYGSGISVRINSTSIKNLSAAGVWSPDSV</sequence>
<proteinExistence type="predicted"/>
<accession>A0ABW1SH42</accession>
<keyword evidence="2" id="KW-1185">Reference proteome</keyword>
<dbReference type="RefSeq" id="WP_223877486.1">
    <property type="nucleotide sequence ID" value="NZ_BJDI01000014.1"/>
</dbReference>
<evidence type="ECO:0000313" key="1">
    <source>
        <dbReference type="EMBL" id="MFC6201001.1"/>
    </source>
</evidence>
<dbReference type="EMBL" id="JBHSSE010000008">
    <property type="protein sequence ID" value="MFC6201001.1"/>
    <property type="molecule type" value="Genomic_DNA"/>
</dbReference>
<comment type="caution">
    <text evidence="1">The sequence shown here is derived from an EMBL/GenBank/DDBJ whole genome shotgun (WGS) entry which is preliminary data.</text>
</comment>
<evidence type="ECO:0000313" key="2">
    <source>
        <dbReference type="Proteomes" id="UP001596171"/>
    </source>
</evidence>
<protein>
    <submittedName>
        <fullName evidence="1">Uncharacterized protein</fullName>
    </submittedName>
</protein>
<reference evidence="2" key="1">
    <citation type="journal article" date="2019" name="Int. J. Syst. Evol. Microbiol.">
        <title>The Global Catalogue of Microorganisms (GCM) 10K type strain sequencing project: providing services to taxonomists for standard genome sequencing and annotation.</title>
        <authorList>
            <consortium name="The Broad Institute Genomics Platform"/>
            <consortium name="The Broad Institute Genome Sequencing Center for Infectious Disease"/>
            <person name="Wu L."/>
            <person name="Ma J."/>
        </authorList>
    </citation>
    <scope>NUCLEOTIDE SEQUENCE [LARGE SCALE GENOMIC DNA]</scope>
    <source>
        <strain evidence="2">CCM 8930</strain>
    </source>
</reference>